<feature type="region of interest" description="Disordered" evidence="1">
    <location>
        <begin position="348"/>
        <end position="383"/>
    </location>
</feature>
<dbReference type="PROSITE" id="PS50304">
    <property type="entry name" value="TUDOR"/>
    <property type="match status" value="6"/>
</dbReference>
<evidence type="ECO:0000259" key="2">
    <source>
        <dbReference type="PROSITE" id="PS50304"/>
    </source>
</evidence>
<reference evidence="3" key="2">
    <citation type="submission" date="2025-09" db="UniProtKB">
        <authorList>
            <consortium name="Ensembl"/>
        </authorList>
    </citation>
    <scope>IDENTIFICATION</scope>
</reference>
<feature type="compositionally biased region" description="Acidic residues" evidence="1">
    <location>
        <begin position="2023"/>
        <end position="2038"/>
    </location>
</feature>
<dbReference type="CTD" id="221400"/>
<feature type="region of interest" description="Disordered" evidence="1">
    <location>
        <begin position="2016"/>
        <end position="2067"/>
    </location>
</feature>
<feature type="compositionally biased region" description="Acidic residues" evidence="1">
    <location>
        <begin position="355"/>
        <end position="374"/>
    </location>
</feature>
<feature type="region of interest" description="Disordered" evidence="1">
    <location>
        <begin position="1072"/>
        <end position="1113"/>
    </location>
</feature>
<organism evidence="3 4">
    <name type="scientific">Chinchilla lanigera</name>
    <name type="common">Long-tailed chinchilla</name>
    <name type="synonym">Chinchilla villidera</name>
    <dbReference type="NCBI Taxonomy" id="34839"/>
    <lineage>
        <taxon>Eukaryota</taxon>
        <taxon>Metazoa</taxon>
        <taxon>Chordata</taxon>
        <taxon>Craniata</taxon>
        <taxon>Vertebrata</taxon>
        <taxon>Euteleostomi</taxon>
        <taxon>Mammalia</taxon>
        <taxon>Eutheria</taxon>
        <taxon>Euarchontoglires</taxon>
        <taxon>Glires</taxon>
        <taxon>Rodentia</taxon>
        <taxon>Hystricomorpha</taxon>
        <taxon>Chinchillidae</taxon>
        <taxon>Chinchilla</taxon>
    </lineage>
</organism>
<feature type="domain" description="Tudor" evidence="2">
    <location>
        <begin position="941"/>
        <end position="995"/>
    </location>
</feature>
<dbReference type="Ensembl" id="ENSCLAT00000013451.1">
    <property type="protein sequence ID" value="ENSCLAP00000013299.1"/>
    <property type="gene ID" value="ENSCLAG00000009187.1"/>
</dbReference>
<dbReference type="Gene3D" id="2.40.50.90">
    <property type="match status" value="6"/>
</dbReference>
<dbReference type="RefSeq" id="XP_005389915.1">
    <property type="nucleotide sequence ID" value="XM_005389858.2"/>
</dbReference>
<dbReference type="GeneID" id="102006707"/>
<feature type="domain" description="Tudor" evidence="2">
    <location>
        <begin position="212"/>
        <end position="271"/>
    </location>
</feature>
<protein>
    <submittedName>
        <fullName evidence="3">Tudor domain containing 6</fullName>
    </submittedName>
</protein>
<feature type="domain" description="Tudor" evidence="2">
    <location>
        <begin position="1258"/>
        <end position="1317"/>
    </location>
</feature>
<name>A0A8C2VCF0_CHILA</name>
<evidence type="ECO:0000256" key="1">
    <source>
        <dbReference type="SAM" id="MobiDB-lite"/>
    </source>
</evidence>
<keyword evidence="4" id="KW-1185">Reference proteome</keyword>
<dbReference type="PANTHER" id="PTHR22948:SF15">
    <property type="entry name" value="TUDOR DOMAIN-CONTAINING PROTEIN 6"/>
    <property type="match status" value="1"/>
</dbReference>
<dbReference type="GeneTree" id="ENSGT00940000159049"/>
<feature type="region of interest" description="Disordered" evidence="1">
    <location>
        <begin position="1906"/>
        <end position="1925"/>
    </location>
</feature>
<reference evidence="3" key="1">
    <citation type="submission" date="2025-08" db="UniProtKB">
        <authorList>
            <consortium name="Ensembl"/>
        </authorList>
    </citation>
    <scope>IDENTIFICATION</scope>
</reference>
<dbReference type="PANTHER" id="PTHR22948">
    <property type="entry name" value="TUDOR DOMAIN CONTAINING PROTEIN"/>
    <property type="match status" value="1"/>
</dbReference>
<dbReference type="Gene3D" id="2.30.30.140">
    <property type="match status" value="6"/>
</dbReference>
<dbReference type="FunFam" id="2.30.30.140:FF:000018">
    <property type="entry name" value="Serine/threonine-protein kinase 31"/>
    <property type="match status" value="1"/>
</dbReference>
<feature type="region of interest" description="Disordered" evidence="1">
    <location>
        <begin position="185"/>
        <end position="221"/>
    </location>
</feature>
<feature type="domain" description="Tudor" evidence="2">
    <location>
        <begin position="724"/>
        <end position="783"/>
    </location>
</feature>
<dbReference type="Pfam" id="PF00567">
    <property type="entry name" value="TUDOR"/>
    <property type="match status" value="6"/>
</dbReference>
<dbReference type="OMA" id="PWLLTQM"/>
<feature type="domain" description="Tudor" evidence="2">
    <location>
        <begin position="446"/>
        <end position="503"/>
    </location>
</feature>
<feature type="compositionally biased region" description="Polar residues" evidence="1">
    <location>
        <begin position="2055"/>
        <end position="2067"/>
    </location>
</feature>
<dbReference type="InterPro" id="IPR035437">
    <property type="entry name" value="SNase_OB-fold_sf"/>
</dbReference>
<feature type="domain" description="Tudor" evidence="2">
    <location>
        <begin position="1473"/>
        <end position="1533"/>
    </location>
</feature>
<dbReference type="OrthoDB" id="9989103at2759"/>
<feature type="compositionally biased region" description="Polar residues" evidence="1">
    <location>
        <begin position="1094"/>
        <end position="1113"/>
    </location>
</feature>
<evidence type="ECO:0000313" key="3">
    <source>
        <dbReference type="Ensembl" id="ENSCLAP00000013299.1"/>
    </source>
</evidence>
<evidence type="ECO:0000313" key="4">
    <source>
        <dbReference type="Proteomes" id="UP000694398"/>
    </source>
</evidence>
<dbReference type="Proteomes" id="UP000694398">
    <property type="component" value="Unassembled WGS sequence"/>
</dbReference>
<dbReference type="InterPro" id="IPR002999">
    <property type="entry name" value="Tudor"/>
</dbReference>
<gene>
    <name evidence="3" type="primary">TDRD6</name>
</gene>
<dbReference type="InterPro" id="IPR050621">
    <property type="entry name" value="Tudor_domain_containing"/>
</dbReference>
<accession>A0A8C2VCF0</accession>
<sequence length="2067" mass="230950">MSWVPPPGTWLALRVCSVDSRPDSVPAVLRMRPGGPKANGEALSCVLAGLVPAGYGAGEPPRWAPDAVSFLSALRGREMRGRIAEVLTSPRPLVLLDLPAVAQRMQELGLARQVPDSLFRPLLERHLLRRAPEPPGPDYFYPQLQRGVTEPVVVTHVCHPLRVHCQLRGLAQEIRLLSESMAQAYGGAPGTPDVARPGAPDDSPDDSPDESPDKPGAPCAACGPDGRWHRALLLTTLRARRCAQVLLVDLGRQELASRARLRPLLPEHFRMPVVTYPCALLGLWDGGRGWSRAQVRELRALLLDRALSAKIEFYCAFEHVYYVTLYGDDGVNLNRVFGEQTCSLTDQFLQSSGKEEEEEQEEDDEEDGEQEEDPGTQVGAPDAALPGLRSVRLKPSTFYDAQVEFVTSPSEFWIRLKKHSSPFSRLSRRMCSFYTLASKLEGVVLKPEAEDLCCVKWKDNGYYRAIVTKLGDKTAEVFLADRGNTEQVDLGDLRMLLAQFRRLPALALKCTLADVWPLGTAWSQEAISFFKKTVLHKELVIHTLDKRAQQYVIEILDESRTGEENIGKVIAQAGYARYQEFDATEGMAVHAHSLERNSDHFIAENDKIPSATKVEEQISERDKTQSVSEAVISAITVKNISTGGVVQEKGNVVSVYSSLTPPGFLTMKLGSSSIKLEVGSTVKVKVSHVENPGDFWCQLARNLHKFKALMYDIEDYCKTTAAPYQGASPACLAKRAASGEWSRALVTGALSEEHVRVHFVDYGDTDVVSVKNIYSTSDRFLKVTGLAFRCSLYNLIQPTGESPFVWDEKATQAFSEFVHNALQNYLELKCTIFAVVSVHNEQFNVVDLLTPFQSACYTLVEKRLARPVNLQKPLESSVQLHSYYYSAHDVKIGSEESVYITHVDDPWTFYCQLAKNVDILKHLSCHITQLIKVLPSTQTLSLTCGSLCLARYTDGNWYRGLVIEQEPTKVFFVDFGNVYVTSDNLLPIPHDAYEVLLLPMQAVKCSLSDIPDRMPEEVTSWFQDTVLDKPMKALVVAKDPDGRLIIELYDDCIQINAIINEKFGLLGHKATTRGKEKESETLRSTTESLKENSETVNFSSMEHSSKSAENQSHTLESLGESFKPMTSSSWNKLRHLQNSTKTNCVTHHQCSMGNKNQQVLLFTREKEDIFDDPPLKATKPEAILSEKIEESYNKDLPLKFYEFPQKTIMPGFKTTVYISHINDPSDFYVQLTEDEAEINHLSERLNDVKTRPQHYAGPLQKGDVICAVFSEDSLWYRAVVKEQKPDNLLSVQFIDYGNISMVHTDNIGRLDPMNALLPQLCIQCSLKGLWVPDTVKCKEVTHYFSQRTDEAQIRCEFVTLQEKWEVILADKHGIIAEDMISRYTFSREPQICLSTQIIKGDYAKSAHKSDIDTTVLLNWHNPQMKMVRAYAMVVDGPEYFWCQFADTEKLRYLEVGIQTATKQTVDWRDSVRCPRIGNPCMVKYREDGHYYRALITDIREDHLLSVRLIDFGNVEDCVDPKTVLNIPPELLSIPMQAFPCCLSGFNISEGSCPQQGNDYFYELVTEDVLEITILEIKRDVCDVPLAVVDLRSKGESINEKMKKYSKINIAKSFLPYQKDGPEIKGALGYPQPDVGFKKLSNKVVQGKALHVEPQADELSERIAKDLNIETKPSRFCDLGTDNIFKAFENPCEAGTGSVLEAREECYLGDRAVFDDEFLVTEFNTLLPRASETTESLELNSFEVPLSPDEDLKEFVELESLQLQPSPIRDEDKEDLSLQPPIMPLSRGCDTKATLEPFPVQLPHSCESETQPEMELPKAPLSPEHVVGPPSVPVGEKAQEAGCVEGAREAGCGNPVDDQLRVPVHLHEENRDPTMHAETSLFEEKLPEYKNMDAISSLIPLLPQEGLRDRKKQSHASPDSGLAPMQNTYTLKGFTVGSKCVVWSSLRNTWSKCEILEIAEEGTKVLNLSNGVEELVNPEDVWNGIPKSEKSPSEASFQTPEKGLSFLSLDDTASQDEGVSLLVSEEESGGDLGFSEDPDSCSSGVSPGPKIPEKAGSTSPQDIVTFEN</sequence>
<proteinExistence type="predicted"/>
<dbReference type="SMART" id="SM00333">
    <property type="entry name" value="TUDOR"/>
    <property type="match status" value="7"/>
</dbReference>
<dbReference type="SUPFAM" id="SSF63748">
    <property type="entry name" value="Tudor/PWWP/MBT"/>
    <property type="match status" value="6"/>
</dbReference>